<organism evidence="1">
    <name type="scientific">marine metagenome</name>
    <dbReference type="NCBI Taxonomy" id="408172"/>
    <lineage>
        <taxon>unclassified sequences</taxon>
        <taxon>metagenomes</taxon>
        <taxon>ecological metagenomes</taxon>
    </lineage>
</organism>
<proteinExistence type="predicted"/>
<name>A0A382L8U4_9ZZZZ</name>
<dbReference type="Pfam" id="PF10679">
    <property type="entry name" value="DUF2491"/>
    <property type="match status" value="1"/>
</dbReference>
<dbReference type="EMBL" id="UINC01084649">
    <property type="protein sequence ID" value="SVC31487.1"/>
    <property type="molecule type" value="Genomic_DNA"/>
</dbReference>
<accession>A0A382L8U4</accession>
<protein>
    <recommendedName>
        <fullName evidence="2">DUF2491 family protein</fullName>
    </recommendedName>
</protein>
<evidence type="ECO:0000313" key="1">
    <source>
        <dbReference type="EMBL" id="SVC31487.1"/>
    </source>
</evidence>
<feature type="non-terminal residue" evidence="1">
    <location>
        <position position="219"/>
    </location>
</feature>
<sequence length="219" mass="24655">MFGRTIKSLVKSGVRDLKEKLSDDTEDDEFATPFGLRIGAAVDIDTLPLRMHAADLLVELPEETLIIAAQGYIDLQDSTFVHRYYTKDDIMIQVLTVAGMEDQHVEELTLFVPHKSYYPDGSGAWAHWTSAGGRIGGPTFRLDDGTEFLRIWFDTIQGYAEPVMFTELVYEDPESDECTDVEHTVMLFGRNLGPEKKNEYLLVSAETYESQSSVELMVG</sequence>
<dbReference type="InterPro" id="IPR019621">
    <property type="entry name" value="DUF2491"/>
</dbReference>
<gene>
    <name evidence="1" type="ORF">METZ01_LOCUS284341</name>
</gene>
<evidence type="ECO:0008006" key="2">
    <source>
        <dbReference type="Google" id="ProtNLM"/>
    </source>
</evidence>
<reference evidence="1" key="1">
    <citation type="submission" date="2018-05" db="EMBL/GenBank/DDBJ databases">
        <authorList>
            <person name="Lanie J.A."/>
            <person name="Ng W.-L."/>
            <person name="Kazmierczak K.M."/>
            <person name="Andrzejewski T.M."/>
            <person name="Davidsen T.M."/>
            <person name="Wayne K.J."/>
            <person name="Tettelin H."/>
            <person name="Glass J.I."/>
            <person name="Rusch D."/>
            <person name="Podicherti R."/>
            <person name="Tsui H.-C.T."/>
            <person name="Winkler M.E."/>
        </authorList>
    </citation>
    <scope>NUCLEOTIDE SEQUENCE</scope>
</reference>
<dbReference type="AlphaFoldDB" id="A0A382L8U4"/>